<dbReference type="EMBL" id="JAGPXD010000002">
    <property type="protein sequence ID" value="KAH7368221.1"/>
    <property type="molecule type" value="Genomic_DNA"/>
</dbReference>
<dbReference type="AlphaFoldDB" id="A0A8K0X7R7"/>
<name>A0A8K0X7R7_9PEZI</name>
<keyword evidence="3" id="KW-1185">Reference proteome</keyword>
<reference evidence="2" key="1">
    <citation type="journal article" date="2021" name="Nat. Commun.">
        <title>Genetic determinants of endophytism in the Arabidopsis root mycobiome.</title>
        <authorList>
            <person name="Mesny F."/>
            <person name="Miyauchi S."/>
            <person name="Thiergart T."/>
            <person name="Pickel B."/>
            <person name="Atanasova L."/>
            <person name="Karlsson M."/>
            <person name="Huettel B."/>
            <person name="Barry K.W."/>
            <person name="Haridas S."/>
            <person name="Chen C."/>
            <person name="Bauer D."/>
            <person name="Andreopoulos W."/>
            <person name="Pangilinan J."/>
            <person name="LaButti K."/>
            <person name="Riley R."/>
            <person name="Lipzen A."/>
            <person name="Clum A."/>
            <person name="Drula E."/>
            <person name="Henrissat B."/>
            <person name="Kohler A."/>
            <person name="Grigoriev I.V."/>
            <person name="Martin F.M."/>
            <person name="Hacquard S."/>
        </authorList>
    </citation>
    <scope>NUCLEOTIDE SEQUENCE</scope>
    <source>
        <strain evidence="2">MPI-CAGE-AT-0016</strain>
    </source>
</reference>
<evidence type="ECO:0000313" key="3">
    <source>
        <dbReference type="Proteomes" id="UP000813385"/>
    </source>
</evidence>
<dbReference type="Proteomes" id="UP000813385">
    <property type="component" value="Unassembled WGS sequence"/>
</dbReference>
<feature type="signal peptide" evidence="1">
    <location>
        <begin position="1"/>
        <end position="18"/>
    </location>
</feature>
<gene>
    <name evidence="2" type="ORF">B0T11DRAFT_61805</name>
</gene>
<evidence type="ECO:0000256" key="1">
    <source>
        <dbReference type="SAM" id="SignalP"/>
    </source>
</evidence>
<accession>A0A8K0X7R7</accession>
<dbReference type="Pfam" id="PF10281">
    <property type="entry name" value="Ish1"/>
    <property type="match status" value="7"/>
</dbReference>
<dbReference type="OrthoDB" id="2527403at2759"/>
<proteinExistence type="predicted"/>
<organism evidence="2 3">
    <name type="scientific">Plectosphaerella cucumerina</name>
    <dbReference type="NCBI Taxonomy" id="40658"/>
    <lineage>
        <taxon>Eukaryota</taxon>
        <taxon>Fungi</taxon>
        <taxon>Dikarya</taxon>
        <taxon>Ascomycota</taxon>
        <taxon>Pezizomycotina</taxon>
        <taxon>Sordariomycetes</taxon>
        <taxon>Hypocreomycetidae</taxon>
        <taxon>Glomerellales</taxon>
        <taxon>Plectosphaerellaceae</taxon>
        <taxon>Plectosphaerella</taxon>
    </lineage>
</organism>
<evidence type="ECO:0000313" key="2">
    <source>
        <dbReference type="EMBL" id="KAH7368221.1"/>
    </source>
</evidence>
<comment type="caution">
    <text evidence="2">The sequence shown here is derived from an EMBL/GenBank/DDBJ whole genome shotgun (WGS) entry which is preliminary data.</text>
</comment>
<sequence length="546" mass="60283">MRFFPTVLTALAAQGALASNWFSKAAYNKWHETELEAWLSDHNVPYPTPADRKDLESLVEKNWDDYVVKPYNSWSVEDLQSWLSTKGVEAQKGAEANKDALVNQVSSSWYETGDQAQQGWTNVKEWIFDTWTDSELKAFADKHGIPVPQPRQRDTVLQKLRSGYETAAQKVNGAVSYPGNWLWESWSESDLKEWLDTHGFPAPQPSSRDKLVASVRRNSRIAYLKLQEQSASASASASKAYATLTDQLIDSWSESSLKEFADKNGINVPQGTKTNELRALIRKHRADFLRDNVADNVADAYGAATSSAGNEFAKATNKASLAYQDSFNEAVNTWTESRLKAFLDARGVPVPQSSKTDELRALARKHAHKAANGYSIWTFDDYTLENIRNYVAANGDAAAKKIAAKKDATREELLSAAQSGYASAYAAGGDAYASVTSYLAQATGTVRNNAFDTWSESELKNYLDSYGIPAPQGSTTNELRAAARKNYNFFKHGTSTPSGTIFAKVGDTIQGTWNWLAEQVGLGADAAQKEAQKKAKEAEKLVKQEL</sequence>
<keyword evidence="1" id="KW-0732">Signal</keyword>
<protein>
    <submittedName>
        <fullName evidence="2">Uncharacterized protein</fullName>
    </submittedName>
</protein>
<dbReference type="InterPro" id="IPR018803">
    <property type="entry name" value="Ish1/Msc1-like"/>
</dbReference>
<feature type="chain" id="PRO_5035467218" evidence="1">
    <location>
        <begin position="19"/>
        <end position="546"/>
    </location>
</feature>